<dbReference type="EMBL" id="LN835309">
    <property type="protein sequence ID" value="CRH02595.1"/>
    <property type="molecule type" value="Genomic_DNA"/>
</dbReference>
<accession>A0A1J1HB15</accession>
<dbReference type="Pfam" id="PF18659">
    <property type="entry name" value="CelTOS"/>
    <property type="match status" value="1"/>
</dbReference>
<evidence type="ECO:0000259" key="3">
    <source>
        <dbReference type="Pfam" id="PF18659"/>
    </source>
</evidence>
<evidence type="ECO:0000313" key="5">
    <source>
        <dbReference type="Proteomes" id="UP000220158"/>
    </source>
</evidence>
<dbReference type="Proteomes" id="UP000220158">
    <property type="component" value="Chromosome 14"/>
</dbReference>
<feature type="signal peptide" evidence="2">
    <location>
        <begin position="1"/>
        <end position="24"/>
    </location>
</feature>
<dbReference type="KEGG" id="prel:PRELSG_1432700"/>
<feature type="domain" description="Cell-traversal protein for ookinetes and sporozoites" evidence="3">
    <location>
        <begin position="42"/>
        <end position="155"/>
    </location>
</feature>
<reference evidence="4 5" key="1">
    <citation type="submission" date="2015-04" db="EMBL/GenBank/DDBJ databases">
        <authorList>
            <consortium name="Pathogen Informatics"/>
        </authorList>
    </citation>
    <scope>NUCLEOTIDE SEQUENCE [LARGE SCALE GENOMIC DNA]</scope>
    <source>
        <strain evidence="4 5">SGS1</strain>
    </source>
</reference>
<evidence type="ECO:0000313" key="4">
    <source>
        <dbReference type="EMBL" id="CRH02595.1"/>
    </source>
</evidence>
<feature type="compositionally biased region" description="Acidic residues" evidence="1">
    <location>
        <begin position="164"/>
        <end position="193"/>
    </location>
</feature>
<proteinExistence type="predicted"/>
<keyword evidence="2" id="KW-0732">Signal</keyword>
<name>A0A1J1HB15_PLARL</name>
<dbReference type="VEuPathDB" id="PlasmoDB:PRELSG_1432700"/>
<dbReference type="OMA" id="DNIWEYE"/>
<gene>
    <name evidence="4" type="primary">CelTOS</name>
    <name evidence="4" type="ORF">PRELSG_1432700</name>
</gene>
<dbReference type="GeneID" id="39738759"/>
<evidence type="ECO:0000256" key="1">
    <source>
        <dbReference type="SAM" id="MobiDB-lite"/>
    </source>
</evidence>
<feature type="region of interest" description="Disordered" evidence="1">
    <location>
        <begin position="162"/>
        <end position="193"/>
    </location>
</feature>
<sequence length="193" mass="21647">MNQLKRLSIMSIFLFFFSLLSVSCFRGSNGTNAITSLHNENQIYDHSNNKISSFILQSQSLEMVSDELADSIANEIVNALQKDSSSFLQEGIGFDIKGQIKKHAKEVLKEVAKAGIQPIEEVVAASVKPPTISPHAYKLLKPVLKTLFNKVEQTIKKDVPDSIWDYEGDDSEEMDEQEEESFDELADSMINED</sequence>
<feature type="chain" id="PRO_5012249874" evidence="2">
    <location>
        <begin position="25"/>
        <end position="193"/>
    </location>
</feature>
<organism evidence="4 5">
    <name type="scientific">Plasmodium relictum</name>
    <dbReference type="NCBI Taxonomy" id="85471"/>
    <lineage>
        <taxon>Eukaryota</taxon>
        <taxon>Sar</taxon>
        <taxon>Alveolata</taxon>
        <taxon>Apicomplexa</taxon>
        <taxon>Aconoidasida</taxon>
        <taxon>Haemosporida</taxon>
        <taxon>Plasmodiidae</taxon>
        <taxon>Plasmodium</taxon>
        <taxon>Plasmodium (Haemamoeba)</taxon>
    </lineage>
</organism>
<dbReference type="OrthoDB" id="371698at2759"/>
<dbReference type="InterPro" id="IPR041004">
    <property type="entry name" value="CelTOS"/>
</dbReference>
<dbReference type="PROSITE" id="PS51257">
    <property type="entry name" value="PROKAR_LIPOPROTEIN"/>
    <property type="match status" value="1"/>
</dbReference>
<evidence type="ECO:0000256" key="2">
    <source>
        <dbReference type="SAM" id="SignalP"/>
    </source>
</evidence>
<keyword evidence="5" id="KW-1185">Reference proteome</keyword>
<dbReference type="AlphaFoldDB" id="A0A1J1HB15"/>
<dbReference type="RefSeq" id="XP_028535115.1">
    <property type="nucleotide sequence ID" value="XM_028679397.1"/>
</dbReference>
<protein>
    <submittedName>
        <fullName evidence="4">Cell traversal protein for ookinetes and sporozoites, putative</fullName>
    </submittedName>
</protein>